<dbReference type="InterPro" id="IPR029069">
    <property type="entry name" value="HotDog_dom_sf"/>
</dbReference>
<name>A0ABV9L5W2_9FLAO</name>
<evidence type="ECO:0000313" key="3">
    <source>
        <dbReference type="EMBL" id="MFC4689374.1"/>
    </source>
</evidence>
<dbReference type="EC" id="3.1.2.-" evidence="3"/>
<dbReference type="PANTHER" id="PTHR31793">
    <property type="entry name" value="4-HYDROXYBENZOYL-COA THIOESTERASE FAMILY MEMBER"/>
    <property type="match status" value="1"/>
</dbReference>
<organism evidence="3 4">
    <name type="scientific">Dokdonia genika</name>
    <dbReference type="NCBI Taxonomy" id="308113"/>
    <lineage>
        <taxon>Bacteria</taxon>
        <taxon>Pseudomonadati</taxon>
        <taxon>Bacteroidota</taxon>
        <taxon>Flavobacteriia</taxon>
        <taxon>Flavobacteriales</taxon>
        <taxon>Flavobacteriaceae</taxon>
        <taxon>Dokdonia</taxon>
    </lineage>
</organism>
<dbReference type="CDD" id="cd00586">
    <property type="entry name" value="4HBT"/>
    <property type="match status" value="1"/>
</dbReference>
<proteinExistence type="inferred from homology"/>
<comment type="caution">
    <text evidence="3">The sequence shown here is derived from an EMBL/GenBank/DDBJ whole genome shotgun (WGS) entry which is preliminary data.</text>
</comment>
<dbReference type="RefSeq" id="WP_380031890.1">
    <property type="nucleotide sequence ID" value="NZ_JBHSHB010000007.1"/>
</dbReference>
<dbReference type="InterPro" id="IPR050563">
    <property type="entry name" value="4-hydroxybenzoyl-CoA_TE"/>
</dbReference>
<comment type="similarity">
    <text evidence="1">Belongs to the 4-hydroxybenzoyl-CoA thioesterase family.</text>
</comment>
<accession>A0ABV9L5W2</accession>
<dbReference type="Proteomes" id="UP001595878">
    <property type="component" value="Unassembled WGS sequence"/>
</dbReference>
<dbReference type="PANTHER" id="PTHR31793:SF27">
    <property type="entry name" value="NOVEL THIOESTERASE SUPERFAMILY DOMAIN AND SAPOSIN A-TYPE DOMAIN CONTAINING PROTEIN (0610012H03RIK)"/>
    <property type="match status" value="1"/>
</dbReference>
<dbReference type="SUPFAM" id="SSF54637">
    <property type="entry name" value="Thioesterase/thiol ester dehydrase-isomerase"/>
    <property type="match status" value="1"/>
</dbReference>
<protein>
    <submittedName>
        <fullName evidence="3">Acyl-CoA thioesterase</fullName>
        <ecNumber evidence="3">3.1.2.-</ecNumber>
    </submittedName>
</protein>
<keyword evidence="2 3" id="KW-0378">Hydrolase</keyword>
<evidence type="ECO:0000256" key="1">
    <source>
        <dbReference type="ARBA" id="ARBA00005953"/>
    </source>
</evidence>
<dbReference type="Gene3D" id="3.10.129.10">
    <property type="entry name" value="Hotdog Thioesterase"/>
    <property type="match status" value="1"/>
</dbReference>
<reference evidence="4" key="1">
    <citation type="journal article" date="2019" name="Int. J. Syst. Evol. Microbiol.">
        <title>The Global Catalogue of Microorganisms (GCM) 10K type strain sequencing project: providing services to taxonomists for standard genome sequencing and annotation.</title>
        <authorList>
            <consortium name="The Broad Institute Genomics Platform"/>
            <consortium name="The Broad Institute Genome Sequencing Center for Infectious Disease"/>
            <person name="Wu L."/>
            <person name="Ma J."/>
        </authorList>
    </citation>
    <scope>NUCLEOTIDE SEQUENCE [LARGE SCALE GENOMIC DNA]</scope>
    <source>
        <strain evidence="4">CGMCC 4.7427</strain>
    </source>
</reference>
<evidence type="ECO:0000313" key="4">
    <source>
        <dbReference type="Proteomes" id="UP001595878"/>
    </source>
</evidence>
<gene>
    <name evidence="3" type="ORF">ACFO5T_02920</name>
</gene>
<sequence length="142" mass="16339">MSQKSYEYHLTVPASAIDVLNHVNNVVYLDWVQIAASKHWNHVTRDYFKDEDPAEERLGINKMAWVVMDHHIKYHGQAFKDDEIVVTTTVVQISGVTSQRHTTIKRKGEEKVLVNAVTNWCLLKMPQGRPMRVPVEVAQLFA</sequence>
<dbReference type="GO" id="GO:0016787">
    <property type="term" value="F:hydrolase activity"/>
    <property type="evidence" value="ECO:0007669"/>
    <property type="project" value="UniProtKB-KW"/>
</dbReference>
<dbReference type="EMBL" id="JBHSHB010000007">
    <property type="protein sequence ID" value="MFC4689374.1"/>
    <property type="molecule type" value="Genomic_DNA"/>
</dbReference>
<keyword evidence="4" id="KW-1185">Reference proteome</keyword>
<evidence type="ECO:0000256" key="2">
    <source>
        <dbReference type="ARBA" id="ARBA00022801"/>
    </source>
</evidence>
<dbReference type="Pfam" id="PF13279">
    <property type="entry name" value="4HBT_2"/>
    <property type="match status" value="1"/>
</dbReference>